<gene>
    <name evidence="2" type="ORF">ADEAN_000845000</name>
</gene>
<feature type="region of interest" description="Disordered" evidence="1">
    <location>
        <begin position="1"/>
        <end position="22"/>
    </location>
</feature>
<organism evidence="2 3">
    <name type="scientific">Angomonas deanei</name>
    <dbReference type="NCBI Taxonomy" id="59799"/>
    <lineage>
        <taxon>Eukaryota</taxon>
        <taxon>Discoba</taxon>
        <taxon>Euglenozoa</taxon>
        <taxon>Kinetoplastea</taxon>
        <taxon>Metakinetoplastina</taxon>
        <taxon>Trypanosomatida</taxon>
        <taxon>Trypanosomatidae</taxon>
        <taxon>Strigomonadinae</taxon>
        <taxon>Angomonas</taxon>
    </lineage>
</organism>
<dbReference type="VEuPathDB" id="TriTrypDB:ADEAN_000845000"/>
<accession>A0A7G2CM66</accession>
<proteinExistence type="predicted"/>
<dbReference type="Proteomes" id="UP000515908">
    <property type="component" value="Chromosome 19"/>
</dbReference>
<feature type="compositionally biased region" description="Polar residues" evidence="1">
    <location>
        <begin position="429"/>
        <end position="438"/>
    </location>
</feature>
<evidence type="ECO:0000256" key="1">
    <source>
        <dbReference type="SAM" id="MobiDB-lite"/>
    </source>
</evidence>
<feature type="compositionally biased region" description="Acidic residues" evidence="1">
    <location>
        <begin position="451"/>
        <end position="465"/>
    </location>
</feature>
<sequence length="465" mass="52226">MAKRKRSAKSDDKQENDTKVRKVVVERQTGTVHDLTAKALEGLDSVLEDATRFLHEQEKNKTSNNNADNHKKGIKQKQELLAALAFPHLDALSQMVIAYGMQLLPFLFQIKSRILSFLQIPILSSPACWKLCGLLAVYFRASFAKELESFLEYAILKKKEGIVLFHNECFCLEEEREMWVANEVDESATNNNNNSMVIKLKALEQMLMGCGSFVNYKLLQNFALRYTTEWVEEGLTSCYFSANSEANPHHKEVYDQLRHFIVHTNTTAASIQLLYTLLLVTSRTALSAELHLAAQRVVRSVFLTYQSGSITEVYAPSYYQNPNADTVEAAVRLSHVLFLLKNAVVLPHYSSPAVTVEQTRRKLFVEGREEEQTSVGGQPAEKEVEVTLNIINTNMNRPAGALLGHIPLPPATVTPTNNKEPVKAVESPSIPQKTTPVQRPQKAVVHSNNNNDDDDDDDLPDIDMN</sequence>
<dbReference type="EMBL" id="LR877163">
    <property type="protein sequence ID" value="CAD2220926.1"/>
    <property type="molecule type" value="Genomic_DNA"/>
</dbReference>
<protein>
    <submittedName>
        <fullName evidence="2">Uncharacterized protein</fullName>
    </submittedName>
</protein>
<evidence type="ECO:0000313" key="2">
    <source>
        <dbReference type="EMBL" id="CAD2220926.1"/>
    </source>
</evidence>
<evidence type="ECO:0000313" key="3">
    <source>
        <dbReference type="Proteomes" id="UP000515908"/>
    </source>
</evidence>
<keyword evidence="3" id="KW-1185">Reference proteome</keyword>
<feature type="compositionally biased region" description="Basic and acidic residues" evidence="1">
    <location>
        <begin position="8"/>
        <end position="22"/>
    </location>
</feature>
<feature type="region of interest" description="Disordered" evidence="1">
    <location>
        <begin position="410"/>
        <end position="465"/>
    </location>
</feature>
<dbReference type="AlphaFoldDB" id="A0A7G2CM66"/>
<name>A0A7G2CM66_9TRYP</name>
<reference evidence="2 3" key="1">
    <citation type="submission" date="2020-08" db="EMBL/GenBank/DDBJ databases">
        <authorList>
            <person name="Newling K."/>
            <person name="Davey J."/>
            <person name="Forrester S."/>
        </authorList>
    </citation>
    <scope>NUCLEOTIDE SEQUENCE [LARGE SCALE GENOMIC DNA]</scope>
    <source>
        <strain evidence="3">Crithidia deanei Carvalho (ATCC PRA-265)</strain>
    </source>
</reference>